<accession>A0A1X7VNA4</accession>
<dbReference type="GO" id="GO:0016788">
    <property type="term" value="F:hydrolase activity, acting on ester bonds"/>
    <property type="evidence" value="ECO:0007669"/>
    <property type="project" value="InterPro"/>
</dbReference>
<dbReference type="PROSITE" id="PS50158">
    <property type="entry name" value="ZF_CCHC"/>
    <property type="match status" value="2"/>
</dbReference>
<dbReference type="CDD" id="cd01310">
    <property type="entry name" value="TatD_DNAse"/>
    <property type="match status" value="1"/>
</dbReference>
<organism evidence="6">
    <name type="scientific">Amphimedon queenslandica</name>
    <name type="common">Sponge</name>
    <dbReference type="NCBI Taxonomy" id="400682"/>
    <lineage>
        <taxon>Eukaryota</taxon>
        <taxon>Metazoa</taxon>
        <taxon>Porifera</taxon>
        <taxon>Demospongiae</taxon>
        <taxon>Heteroscleromorpha</taxon>
        <taxon>Haplosclerida</taxon>
        <taxon>Niphatidae</taxon>
        <taxon>Amphimedon</taxon>
    </lineage>
</organism>
<keyword evidence="3" id="KW-0863">Zinc-finger</keyword>
<dbReference type="PANTHER" id="PTHR46363">
    <property type="entry name" value="DEOXYRIBONUCLEASE TATDN2-RELATED"/>
    <property type="match status" value="1"/>
</dbReference>
<dbReference type="Proteomes" id="UP000007879">
    <property type="component" value="Unassembled WGS sequence"/>
</dbReference>
<feature type="domain" description="CCHC-type" evidence="5">
    <location>
        <begin position="66"/>
        <end position="80"/>
    </location>
</feature>
<sequence>MAARAERKTKKKSKRREEPNDCRCFLCGEIGHYKINCPNEGTKLGLEEKAAKFTTQSTHFDKKSSCFHCGRVGHYKANCPLLAKKTEEEHHATSTKHDDKLNTGIKPIGTHQSASSETPPDTNQLVPPTGDILTLSSHAAVSSAQQKETEMELLTNQTINDESKMKETLSSVSQDLMLNQESEVTGEQFSSSTDKCIEVEEDSILGDENLLGSFDDDIFINKEKEREEDGGKVEDQVKEKPVWQKNKTRHKDISLYQRVAKLPRYLDTHCHVEYLLERHRLSSYADMSLKFCYPSNFDGCITSFCDPAAFSSFGCYRELLEEDKIWASFGMHPRHARSFSPLLEERLLECLAHPKCIALGEIGLDFSGHSLKQSNKAEQKKLVNHLLQYAQVYSKPLILHCRDAEEDLYEILCNALPRDWFIHLHCYTGSVEMALKFVDKFPNLYIGLTGHVTQFKFKDARSIARDFSLDRLLIETDSPYMMPFSMRPGRSLRGLKWTHPPMAVCVAEEIGRLRDCITEEVLTVTRRNAQTLYGI</sequence>
<keyword evidence="3" id="KW-0479">Metal-binding</keyword>
<keyword evidence="7" id="KW-1185">Reference proteome</keyword>
<dbReference type="eggNOG" id="KOG3020">
    <property type="taxonomic scope" value="Eukaryota"/>
</dbReference>
<feature type="compositionally biased region" description="Basic and acidic residues" evidence="4">
    <location>
        <begin position="90"/>
        <end position="101"/>
    </location>
</feature>
<evidence type="ECO:0000256" key="1">
    <source>
        <dbReference type="ARBA" id="ARBA00009275"/>
    </source>
</evidence>
<dbReference type="SUPFAM" id="SSF57756">
    <property type="entry name" value="Retrovirus zinc finger-like domains"/>
    <property type="match status" value="2"/>
</dbReference>
<dbReference type="InParanoid" id="A0A1X7VNA4"/>
<evidence type="ECO:0000256" key="3">
    <source>
        <dbReference type="PROSITE-ProRule" id="PRU00047"/>
    </source>
</evidence>
<reference evidence="7" key="1">
    <citation type="journal article" date="2010" name="Nature">
        <title>The Amphimedon queenslandica genome and the evolution of animal complexity.</title>
        <authorList>
            <person name="Srivastava M."/>
            <person name="Simakov O."/>
            <person name="Chapman J."/>
            <person name="Fahey B."/>
            <person name="Gauthier M.E."/>
            <person name="Mitros T."/>
            <person name="Richards G.S."/>
            <person name="Conaco C."/>
            <person name="Dacre M."/>
            <person name="Hellsten U."/>
            <person name="Larroux C."/>
            <person name="Putnam N.H."/>
            <person name="Stanke M."/>
            <person name="Adamska M."/>
            <person name="Darling A."/>
            <person name="Degnan S.M."/>
            <person name="Oakley T.H."/>
            <person name="Plachetzki D.C."/>
            <person name="Zhai Y."/>
            <person name="Adamski M."/>
            <person name="Calcino A."/>
            <person name="Cummins S.F."/>
            <person name="Goodstein D.M."/>
            <person name="Harris C."/>
            <person name="Jackson D.J."/>
            <person name="Leys S.P."/>
            <person name="Shu S."/>
            <person name="Woodcroft B.J."/>
            <person name="Vervoort M."/>
            <person name="Kosik K.S."/>
            <person name="Manning G."/>
            <person name="Degnan B.M."/>
            <person name="Rokhsar D.S."/>
        </authorList>
    </citation>
    <scope>NUCLEOTIDE SEQUENCE [LARGE SCALE GENOMIC DNA]</scope>
</reference>
<dbReference type="InterPro" id="IPR018228">
    <property type="entry name" value="DNase_TatD-rel_CS"/>
</dbReference>
<dbReference type="Gene3D" id="3.20.20.140">
    <property type="entry name" value="Metal-dependent hydrolases"/>
    <property type="match status" value="1"/>
</dbReference>
<gene>
    <name evidence="6" type="primary">100631814</name>
</gene>
<evidence type="ECO:0000256" key="4">
    <source>
        <dbReference type="SAM" id="MobiDB-lite"/>
    </source>
</evidence>
<dbReference type="InterPro" id="IPR001130">
    <property type="entry name" value="TatD-like"/>
</dbReference>
<comment type="similarity">
    <text evidence="1">Belongs to the metallo-dependent hydrolases superfamily. TatD-type hydrolase family.</text>
</comment>
<dbReference type="OrthoDB" id="413993at2759"/>
<name>A0A1X7VNA4_AMPQE</name>
<dbReference type="EnsemblMetazoa" id="XM_003383583.3">
    <property type="protein sequence ID" value="XP_003383631.1"/>
    <property type="gene ID" value="LOC100631814"/>
</dbReference>
<evidence type="ECO:0000313" key="6">
    <source>
        <dbReference type="EnsemblMetazoa" id="Aqu2.1.41315_001"/>
    </source>
</evidence>
<feature type="compositionally biased region" description="Polar residues" evidence="4">
    <location>
        <begin position="110"/>
        <end position="124"/>
    </location>
</feature>
<dbReference type="AlphaFoldDB" id="A0A1X7VNA4"/>
<dbReference type="InterPro" id="IPR032466">
    <property type="entry name" value="Metal_Hydrolase"/>
</dbReference>
<dbReference type="Gene3D" id="4.10.60.10">
    <property type="entry name" value="Zinc finger, CCHC-type"/>
    <property type="match status" value="1"/>
</dbReference>
<evidence type="ECO:0000313" key="7">
    <source>
        <dbReference type="Proteomes" id="UP000007879"/>
    </source>
</evidence>
<dbReference type="InterPro" id="IPR036875">
    <property type="entry name" value="Znf_CCHC_sf"/>
</dbReference>
<keyword evidence="3" id="KW-0862">Zinc</keyword>
<dbReference type="SMART" id="SM00343">
    <property type="entry name" value="ZnF_C2HC"/>
    <property type="match status" value="2"/>
</dbReference>
<dbReference type="KEGG" id="aqu:100631814"/>
<dbReference type="SUPFAM" id="SSF51556">
    <property type="entry name" value="Metallo-dependent hydrolases"/>
    <property type="match status" value="1"/>
</dbReference>
<dbReference type="EnsemblMetazoa" id="Aqu2.1.41315_001">
    <property type="protein sequence ID" value="Aqu2.1.41315_001"/>
    <property type="gene ID" value="Aqu2.1.41315"/>
</dbReference>
<protein>
    <recommendedName>
        <fullName evidence="5">CCHC-type domain-containing protein</fullName>
    </recommendedName>
</protein>
<dbReference type="PROSITE" id="PS01090">
    <property type="entry name" value="TATD_2"/>
    <property type="match status" value="1"/>
</dbReference>
<dbReference type="GO" id="GO:0003676">
    <property type="term" value="F:nucleic acid binding"/>
    <property type="evidence" value="ECO:0007669"/>
    <property type="project" value="InterPro"/>
</dbReference>
<dbReference type="Pfam" id="PF00098">
    <property type="entry name" value="zf-CCHC"/>
    <property type="match status" value="2"/>
</dbReference>
<dbReference type="STRING" id="400682.A0A1X7VNA4"/>
<dbReference type="Pfam" id="PF01026">
    <property type="entry name" value="TatD_DNase"/>
    <property type="match status" value="1"/>
</dbReference>
<evidence type="ECO:0000259" key="5">
    <source>
        <dbReference type="PROSITE" id="PS50158"/>
    </source>
</evidence>
<proteinExistence type="inferred from homology"/>
<dbReference type="GO" id="GO:0008270">
    <property type="term" value="F:zinc ion binding"/>
    <property type="evidence" value="ECO:0007669"/>
    <property type="project" value="UniProtKB-KW"/>
</dbReference>
<keyword evidence="2" id="KW-0378">Hydrolase</keyword>
<feature type="region of interest" description="Disordered" evidence="4">
    <location>
        <begin position="90"/>
        <end position="124"/>
    </location>
</feature>
<reference evidence="6" key="2">
    <citation type="submission" date="2017-05" db="UniProtKB">
        <authorList>
            <consortium name="EnsemblMetazoa"/>
        </authorList>
    </citation>
    <scope>IDENTIFICATION</scope>
</reference>
<feature type="domain" description="CCHC-type" evidence="5">
    <location>
        <begin position="23"/>
        <end position="39"/>
    </location>
</feature>
<dbReference type="PANTHER" id="PTHR46363:SF1">
    <property type="entry name" value="DEOXYRIBONUCLEASE TATDN2-RELATED"/>
    <property type="match status" value="1"/>
</dbReference>
<evidence type="ECO:0000256" key="2">
    <source>
        <dbReference type="ARBA" id="ARBA00022801"/>
    </source>
</evidence>
<dbReference type="InterPro" id="IPR001878">
    <property type="entry name" value="Znf_CCHC"/>
</dbReference>